<dbReference type="VEuPathDB" id="FungiDB:CLUG_04094"/>
<name>C4Y4V6_CLAL4</name>
<keyword evidence="1" id="KW-0560">Oxidoreductase</keyword>
<accession>C4Y4V6</accession>
<feature type="domain" description="Ferric reductase NAD binding" evidence="3">
    <location>
        <begin position="1"/>
        <end position="129"/>
    </location>
</feature>
<gene>
    <name evidence="4" type="ORF">CLUG_04094</name>
</gene>
<organism evidence="4 5">
    <name type="scientific">Clavispora lusitaniae (strain ATCC 42720)</name>
    <name type="common">Yeast</name>
    <name type="synonym">Candida lusitaniae</name>
    <dbReference type="NCBI Taxonomy" id="306902"/>
    <lineage>
        <taxon>Eukaryota</taxon>
        <taxon>Fungi</taxon>
        <taxon>Dikarya</taxon>
        <taxon>Ascomycota</taxon>
        <taxon>Saccharomycotina</taxon>
        <taxon>Pichiomycetes</taxon>
        <taxon>Metschnikowiaceae</taxon>
        <taxon>Clavispora</taxon>
    </lineage>
</organism>
<dbReference type="InterPro" id="IPR013121">
    <property type="entry name" value="Fe_red_NAD-bd_6"/>
</dbReference>
<evidence type="ECO:0000313" key="4">
    <source>
        <dbReference type="EMBL" id="EEQ39966.1"/>
    </source>
</evidence>
<dbReference type="EMBL" id="CH408079">
    <property type="protein sequence ID" value="EEQ39966.1"/>
    <property type="molecule type" value="Genomic_DNA"/>
</dbReference>
<protein>
    <recommendedName>
        <fullName evidence="3">Ferric reductase NAD binding domain-containing protein</fullName>
    </recommendedName>
</protein>
<proteinExistence type="predicted"/>
<dbReference type="Pfam" id="PF08030">
    <property type="entry name" value="NAD_binding_6"/>
    <property type="match status" value="1"/>
</dbReference>
<feature type="region of interest" description="Disordered" evidence="2">
    <location>
        <begin position="39"/>
        <end position="63"/>
    </location>
</feature>
<evidence type="ECO:0000313" key="5">
    <source>
        <dbReference type="Proteomes" id="UP000007703"/>
    </source>
</evidence>
<reference evidence="4 5" key="1">
    <citation type="journal article" date="2009" name="Nature">
        <title>Evolution of pathogenicity and sexual reproduction in eight Candida genomes.</title>
        <authorList>
            <person name="Butler G."/>
            <person name="Rasmussen M.D."/>
            <person name="Lin M.F."/>
            <person name="Santos M.A."/>
            <person name="Sakthikumar S."/>
            <person name="Munro C.A."/>
            <person name="Rheinbay E."/>
            <person name="Grabherr M."/>
            <person name="Forche A."/>
            <person name="Reedy J.L."/>
            <person name="Agrafioti I."/>
            <person name="Arnaud M.B."/>
            <person name="Bates S."/>
            <person name="Brown A.J."/>
            <person name="Brunke S."/>
            <person name="Costanzo M.C."/>
            <person name="Fitzpatrick D.A."/>
            <person name="de Groot P.W."/>
            <person name="Harris D."/>
            <person name="Hoyer L.L."/>
            <person name="Hube B."/>
            <person name="Klis F.M."/>
            <person name="Kodira C."/>
            <person name="Lennard N."/>
            <person name="Logue M.E."/>
            <person name="Martin R."/>
            <person name="Neiman A.M."/>
            <person name="Nikolaou E."/>
            <person name="Quail M.A."/>
            <person name="Quinn J."/>
            <person name="Santos M.C."/>
            <person name="Schmitzberger F.F."/>
            <person name="Sherlock G."/>
            <person name="Shah P."/>
            <person name="Silverstein K.A."/>
            <person name="Skrzypek M.S."/>
            <person name="Soll D."/>
            <person name="Staggs R."/>
            <person name="Stansfield I."/>
            <person name="Stumpf M.P."/>
            <person name="Sudbery P.E."/>
            <person name="Srikantha T."/>
            <person name="Zeng Q."/>
            <person name="Berman J."/>
            <person name="Berriman M."/>
            <person name="Heitman J."/>
            <person name="Gow N.A."/>
            <person name="Lorenz M.C."/>
            <person name="Birren B.W."/>
            <person name="Kellis M."/>
            <person name="Cuomo C.A."/>
        </authorList>
    </citation>
    <scope>NUCLEOTIDE SEQUENCE [LARGE SCALE GENOMIC DNA]</scope>
    <source>
        <strain evidence="4 5">ATCC 42720</strain>
    </source>
</reference>
<evidence type="ECO:0000256" key="2">
    <source>
        <dbReference type="SAM" id="MobiDB-lite"/>
    </source>
</evidence>
<dbReference type="Gene3D" id="3.40.50.80">
    <property type="entry name" value="Nucleotide-binding domain of ferredoxin-NADP reductase (FNR) module"/>
    <property type="match status" value="1"/>
</dbReference>
<sequence>MAIKKLKNLQWYDHLWEEFIPFITAGKVHLIVQVTQENPEPVESSSEKSFSATEGEKNPFSSSRVRTYSSISSSSFGNESNFTILYGRPDLKEYISRGIQEECDKNYRKAFACLGCGPASFNGEIHRICEKDKWIDAAPQVYCYTESFG</sequence>
<evidence type="ECO:0000259" key="3">
    <source>
        <dbReference type="Pfam" id="PF08030"/>
    </source>
</evidence>
<dbReference type="HOGENOM" id="CLU_1749451_0_0_1"/>
<dbReference type="GO" id="GO:0016491">
    <property type="term" value="F:oxidoreductase activity"/>
    <property type="evidence" value="ECO:0007669"/>
    <property type="project" value="UniProtKB-KW"/>
</dbReference>
<dbReference type="KEGG" id="clu:CLUG_04094"/>
<dbReference type="Proteomes" id="UP000007703">
    <property type="component" value="Unassembled WGS sequence"/>
</dbReference>
<dbReference type="InterPro" id="IPR039261">
    <property type="entry name" value="FNR_nucleotide-bd"/>
</dbReference>
<evidence type="ECO:0000256" key="1">
    <source>
        <dbReference type="ARBA" id="ARBA00023002"/>
    </source>
</evidence>
<feature type="compositionally biased region" description="Polar residues" evidence="2">
    <location>
        <begin position="39"/>
        <end position="52"/>
    </location>
</feature>
<dbReference type="AlphaFoldDB" id="C4Y4V6"/>
<dbReference type="InParanoid" id="C4Y4V6"/>